<organism evidence="2 3">
    <name type="scientific">Durusdinium trenchii</name>
    <dbReference type="NCBI Taxonomy" id="1381693"/>
    <lineage>
        <taxon>Eukaryota</taxon>
        <taxon>Sar</taxon>
        <taxon>Alveolata</taxon>
        <taxon>Dinophyceae</taxon>
        <taxon>Suessiales</taxon>
        <taxon>Symbiodiniaceae</taxon>
        <taxon>Durusdinium</taxon>
    </lineage>
</organism>
<accession>A0ABP0Q051</accession>
<evidence type="ECO:0008006" key="4">
    <source>
        <dbReference type="Google" id="ProtNLM"/>
    </source>
</evidence>
<feature type="signal peptide" evidence="1">
    <location>
        <begin position="1"/>
        <end position="15"/>
    </location>
</feature>
<dbReference type="Proteomes" id="UP001642464">
    <property type="component" value="Unassembled WGS sequence"/>
</dbReference>
<sequence>HPRFLWMTGLPRVVCITGWSGAGKTFAGSYLERTHGWSHLDGDRLLHQSDEQSQRLKEGLLKSFYQYWFKNLPAPPELWQPYCDELARQCASQPSPLALTFSVYRKEMRDYFRQVLPGITFLRLDCDPEVVISGSLQRLENYLSNTKKTVEDWRHEKQFHETYGPYTFENYKKMQMAEYLSGLEPFTVEELDAMVCDLGPGCRGPEALLAVARALGLEPKEPDLDALKEREKERLADLARVHSK</sequence>
<name>A0ABP0Q051_9DINO</name>
<evidence type="ECO:0000313" key="2">
    <source>
        <dbReference type="EMBL" id="CAK9081096.1"/>
    </source>
</evidence>
<dbReference type="InterPro" id="IPR027417">
    <property type="entry name" value="P-loop_NTPase"/>
</dbReference>
<keyword evidence="3" id="KW-1185">Reference proteome</keyword>
<reference evidence="2 3" key="1">
    <citation type="submission" date="2024-02" db="EMBL/GenBank/DDBJ databases">
        <authorList>
            <person name="Chen Y."/>
            <person name="Shah S."/>
            <person name="Dougan E. K."/>
            <person name="Thang M."/>
            <person name="Chan C."/>
        </authorList>
    </citation>
    <scope>NUCLEOTIDE SEQUENCE [LARGE SCALE GENOMIC DNA]</scope>
</reference>
<evidence type="ECO:0000313" key="3">
    <source>
        <dbReference type="Proteomes" id="UP001642464"/>
    </source>
</evidence>
<feature type="non-terminal residue" evidence="2">
    <location>
        <position position="1"/>
    </location>
</feature>
<dbReference type="EMBL" id="CAXAMM010038801">
    <property type="protein sequence ID" value="CAK9081096.1"/>
    <property type="molecule type" value="Genomic_DNA"/>
</dbReference>
<gene>
    <name evidence="2" type="ORF">SCF082_LOCUS38632</name>
</gene>
<comment type="caution">
    <text evidence="2">The sequence shown here is derived from an EMBL/GenBank/DDBJ whole genome shotgun (WGS) entry which is preliminary data.</text>
</comment>
<evidence type="ECO:0000256" key="1">
    <source>
        <dbReference type="SAM" id="SignalP"/>
    </source>
</evidence>
<feature type="chain" id="PRO_5045980923" description="Zeta toxin domain-containing protein" evidence="1">
    <location>
        <begin position="16"/>
        <end position="244"/>
    </location>
</feature>
<keyword evidence="1" id="KW-0732">Signal</keyword>
<protein>
    <recommendedName>
        <fullName evidence="4">Zeta toxin domain-containing protein</fullName>
    </recommendedName>
</protein>
<dbReference type="SUPFAM" id="SSF52540">
    <property type="entry name" value="P-loop containing nucleoside triphosphate hydrolases"/>
    <property type="match status" value="1"/>
</dbReference>
<proteinExistence type="predicted"/>
<dbReference type="Gene3D" id="3.40.50.300">
    <property type="entry name" value="P-loop containing nucleotide triphosphate hydrolases"/>
    <property type="match status" value="1"/>
</dbReference>